<gene>
    <name evidence="2" type="ORF">F6B43_17030</name>
</gene>
<sequence length="358" mass="38684">MMWASKVCLSTSRTRKRACTRCRMTCYRSFEKWVSASSPPISTDWFAMSQPLKLRGLFPAPTVPFERTGAIDHNEFGAYLASMSRIEGVSGVAVNGHAGELISLTPAERLNVVRTARSVFSTEQYVIAGVDPVSGEAGIDVLLETRAAGADAVLVLPPFDSMARRTLSRSPVAPVRFFEKLAEADVPIVVFQYPHATGCDYTTETLAEIARIDQVVAVKNAVWHAEYYLEQLTAVRGQAAVLAACDAPELLSMMMLGADGLLLGASAVGTEHWAMYVTHLRDGNYSAARDVFATTLLPILDATFGSTRPRSATFAALTKYALQVLGVFSSARVRAPEIQPDEKDKGIVRTAMAAAGLI</sequence>
<dbReference type="InterPro" id="IPR013785">
    <property type="entry name" value="Aldolase_TIM"/>
</dbReference>
<accession>A0A5J5IXM9</accession>
<evidence type="ECO:0000256" key="1">
    <source>
        <dbReference type="ARBA" id="ARBA00023239"/>
    </source>
</evidence>
<organism evidence="2 3">
    <name type="scientific">Microbacterium rhizomatis</name>
    <dbReference type="NCBI Taxonomy" id="1631477"/>
    <lineage>
        <taxon>Bacteria</taxon>
        <taxon>Bacillati</taxon>
        <taxon>Actinomycetota</taxon>
        <taxon>Actinomycetes</taxon>
        <taxon>Micrococcales</taxon>
        <taxon>Microbacteriaceae</taxon>
        <taxon>Microbacterium</taxon>
    </lineage>
</organism>
<evidence type="ECO:0000313" key="2">
    <source>
        <dbReference type="EMBL" id="KAA9106060.1"/>
    </source>
</evidence>
<dbReference type="GO" id="GO:0008840">
    <property type="term" value="F:4-hydroxy-tetrahydrodipicolinate synthase activity"/>
    <property type="evidence" value="ECO:0007669"/>
    <property type="project" value="TreeGrafter"/>
</dbReference>
<dbReference type="Proteomes" id="UP000325827">
    <property type="component" value="Unassembled WGS sequence"/>
</dbReference>
<dbReference type="CDD" id="cd00408">
    <property type="entry name" value="DHDPS-like"/>
    <property type="match status" value="1"/>
</dbReference>
<dbReference type="Gene3D" id="3.20.20.70">
    <property type="entry name" value="Aldolase class I"/>
    <property type="match status" value="1"/>
</dbReference>
<proteinExistence type="predicted"/>
<dbReference type="OrthoDB" id="8995637at2"/>
<evidence type="ECO:0000313" key="3">
    <source>
        <dbReference type="Proteomes" id="UP000325827"/>
    </source>
</evidence>
<comment type="caution">
    <text evidence="2">The sequence shown here is derived from an EMBL/GenBank/DDBJ whole genome shotgun (WGS) entry which is preliminary data.</text>
</comment>
<dbReference type="EMBL" id="VYSA01000004">
    <property type="protein sequence ID" value="KAA9106060.1"/>
    <property type="molecule type" value="Genomic_DNA"/>
</dbReference>
<dbReference type="InterPro" id="IPR002220">
    <property type="entry name" value="DapA-like"/>
</dbReference>
<dbReference type="SUPFAM" id="SSF51569">
    <property type="entry name" value="Aldolase"/>
    <property type="match status" value="1"/>
</dbReference>
<dbReference type="AlphaFoldDB" id="A0A5J5IXM9"/>
<dbReference type="PANTHER" id="PTHR12128:SF38">
    <property type="entry name" value="DIHYDRODIPICOLINATE SYNTHETASE FAMILY PROTEIN (AFU_ORTHOLOGUE AFUA_6G00110)"/>
    <property type="match status" value="1"/>
</dbReference>
<dbReference type="SMART" id="SM01130">
    <property type="entry name" value="DHDPS"/>
    <property type="match status" value="1"/>
</dbReference>
<dbReference type="PANTHER" id="PTHR12128">
    <property type="entry name" value="DIHYDRODIPICOLINATE SYNTHASE"/>
    <property type="match status" value="1"/>
</dbReference>
<keyword evidence="1" id="KW-0456">Lyase</keyword>
<protein>
    <submittedName>
        <fullName evidence="2">Dihydrodipicolinate synthase family protein</fullName>
    </submittedName>
</protein>
<reference evidence="3" key="1">
    <citation type="submission" date="2019-09" db="EMBL/GenBank/DDBJ databases">
        <title>Mumia zhuanghuii sp. nov. isolated from the intestinal contents of plateau pika (Ochotona curzoniae) in the Qinghai-Tibet plateau of China.</title>
        <authorList>
            <person name="Tian Z."/>
        </authorList>
    </citation>
    <scope>NUCLEOTIDE SEQUENCE [LARGE SCALE GENOMIC DNA]</scope>
    <source>
        <strain evidence="3">JCM 30598</strain>
    </source>
</reference>
<name>A0A5J5IXM9_9MICO</name>
<dbReference type="Pfam" id="PF00701">
    <property type="entry name" value="DHDPS"/>
    <property type="match status" value="1"/>
</dbReference>
<keyword evidence="3" id="KW-1185">Reference proteome</keyword>